<evidence type="ECO:0000313" key="1">
    <source>
        <dbReference type="EMBL" id="WVZ01428.1"/>
    </source>
</evidence>
<gene>
    <name evidence="1" type="ORF">V8G54_027497</name>
</gene>
<reference evidence="1 2" key="1">
    <citation type="journal article" date="2023" name="Life. Sci Alliance">
        <title>Evolutionary insights into 3D genome organization and epigenetic landscape of Vigna mungo.</title>
        <authorList>
            <person name="Junaid A."/>
            <person name="Singh B."/>
            <person name="Bhatia S."/>
        </authorList>
    </citation>
    <scope>NUCLEOTIDE SEQUENCE [LARGE SCALE GENOMIC DNA]</scope>
    <source>
        <strain evidence="1">Urdbean</strain>
    </source>
</reference>
<name>A0AAQ3RQH9_VIGMU</name>
<keyword evidence="2" id="KW-1185">Reference proteome</keyword>
<organism evidence="1 2">
    <name type="scientific">Vigna mungo</name>
    <name type="common">Black gram</name>
    <name type="synonym">Phaseolus mungo</name>
    <dbReference type="NCBI Taxonomy" id="3915"/>
    <lineage>
        <taxon>Eukaryota</taxon>
        <taxon>Viridiplantae</taxon>
        <taxon>Streptophyta</taxon>
        <taxon>Embryophyta</taxon>
        <taxon>Tracheophyta</taxon>
        <taxon>Spermatophyta</taxon>
        <taxon>Magnoliopsida</taxon>
        <taxon>eudicotyledons</taxon>
        <taxon>Gunneridae</taxon>
        <taxon>Pentapetalae</taxon>
        <taxon>rosids</taxon>
        <taxon>fabids</taxon>
        <taxon>Fabales</taxon>
        <taxon>Fabaceae</taxon>
        <taxon>Papilionoideae</taxon>
        <taxon>50 kb inversion clade</taxon>
        <taxon>NPAAA clade</taxon>
        <taxon>indigoferoid/millettioid clade</taxon>
        <taxon>Phaseoleae</taxon>
        <taxon>Vigna</taxon>
    </lineage>
</organism>
<sequence>MRTTAMSVLVYYNGSILIENNSIRYLSSKTAWVTITNTMTILEMKQSILNQFINPFIKVTNTLYIVELQYRYPVFISANRSEYCSCSILADLDVECLFFMATKGASQVQVEMMAYIREYHPNPTSFMSFYEMEKKLNDSLRIE</sequence>
<dbReference type="Proteomes" id="UP001374535">
    <property type="component" value="Chromosome 8"/>
</dbReference>
<evidence type="ECO:0000313" key="2">
    <source>
        <dbReference type="Proteomes" id="UP001374535"/>
    </source>
</evidence>
<dbReference type="EMBL" id="CP144693">
    <property type="protein sequence ID" value="WVZ01428.1"/>
    <property type="molecule type" value="Genomic_DNA"/>
</dbReference>
<protein>
    <submittedName>
        <fullName evidence="1">Uncharacterized protein</fullName>
    </submittedName>
</protein>
<accession>A0AAQ3RQH9</accession>
<dbReference type="AlphaFoldDB" id="A0AAQ3RQH9"/>
<proteinExistence type="predicted"/>